<organism evidence="9">
    <name type="scientific">marine sediment metagenome</name>
    <dbReference type="NCBI Taxonomy" id="412755"/>
    <lineage>
        <taxon>unclassified sequences</taxon>
        <taxon>metagenomes</taxon>
        <taxon>ecological metagenomes</taxon>
    </lineage>
</organism>
<evidence type="ECO:0000256" key="5">
    <source>
        <dbReference type="ARBA" id="ARBA00022840"/>
    </source>
</evidence>
<dbReference type="InterPro" id="IPR003661">
    <property type="entry name" value="HisK_dim/P_dom"/>
</dbReference>
<keyword evidence="1" id="KW-0597">Phosphoprotein</keyword>
<gene>
    <name evidence="9" type="ORF">S01H1_22113</name>
</gene>
<feature type="domain" description="Histidine kinase" evidence="8">
    <location>
        <begin position="30"/>
        <end position="219"/>
    </location>
</feature>
<accession>X0UFE4</accession>
<evidence type="ECO:0000256" key="4">
    <source>
        <dbReference type="ARBA" id="ARBA00022777"/>
    </source>
</evidence>
<dbReference type="Gene3D" id="3.30.565.10">
    <property type="entry name" value="Histidine kinase-like ATPase, C-terminal domain"/>
    <property type="match status" value="1"/>
</dbReference>
<dbReference type="InterPro" id="IPR005467">
    <property type="entry name" value="His_kinase_dom"/>
</dbReference>
<keyword evidence="2" id="KW-0808">Transferase</keyword>
<dbReference type="SUPFAM" id="SSF55874">
    <property type="entry name" value="ATPase domain of HSP90 chaperone/DNA topoisomerase II/histidine kinase"/>
    <property type="match status" value="1"/>
</dbReference>
<keyword evidence="7" id="KW-0175">Coiled coil</keyword>
<dbReference type="EMBL" id="BARS01012407">
    <property type="protein sequence ID" value="GAF99117.1"/>
    <property type="molecule type" value="Genomic_DNA"/>
</dbReference>
<sequence length="219" mass="24783">AVEDITEKVLMEKYVILSEKLVAKGEMAAAVAHELNNYLAIASNNAELMALNIERGNYDKVVFNSKSITENILKIKRFVDNLMDFSKPKSEFISYDMKHLIDDLLFSLRIQPRFKRIHFTIDLGPEIPNLEMDVGFIQQVLMNLLNNAADTIEEKAIKEEAEGKEFKREITVTASYDKDNEKVTVEITDNGLGISKAILPKIFAMHFTTKKGGQGRIQA</sequence>
<evidence type="ECO:0000256" key="2">
    <source>
        <dbReference type="ARBA" id="ARBA00022679"/>
    </source>
</evidence>
<dbReference type="InterPro" id="IPR036890">
    <property type="entry name" value="HATPase_C_sf"/>
</dbReference>
<dbReference type="InterPro" id="IPR003594">
    <property type="entry name" value="HATPase_dom"/>
</dbReference>
<dbReference type="Gene3D" id="1.10.287.130">
    <property type="match status" value="1"/>
</dbReference>
<evidence type="ECO:0000259" key="8">
    <source>
        <dbReference type="PROSITE" id="PS50109"/>
    </source>
</evidence>
<keyword evidence="3" id="KW-0547">Nucleotide-binding</keyword>
<evidence type="ECO:0000313" key="9">
    <source>
        <dbReference type="EMBL" id="GAF99117.1"/>
    </source>
</evidence>
<dbReference type="PANTHER" id="PTHR43065">
    <property type="entry name" value="SENSOR HISTIDINE KINASE"/>
    <property type="match status" value="1"/>
</dbReference>
<feature type="non-terminal residue" evidence="9">
    <location>
        <position position="219"/>
    </location>
</feature>
<feature type="coiled-coil region" evidence="7">
    <location>
        <begin position="142"/>
        <end position="169"/>
    </location>
</feature>
<reference evidence="9" key="1">
    <citation type="journal article" date="2014" name="Front. Microbiol.">
        <title>High frequency of phylogenetically diverse reductive dehalogenase-homologous genes in deep subseafloor sedimentary metagenomes.</title>
        <authorList>
            <person name="Kawai M."/>
            <person name="Futagami T."/>
            <person name="Toyoda A."/>
            <person name="Takaki Y."/>
            <person name="Nishi S."/>
            <person name="Hori S."/>
            <person name="Arai W."/>
            <person name="Tsubouchi T."/>
            <person name="Morono Y."/>
            <person name="Uchiyama I."/>
            <person name="Ito T."/>
            <person name="Fujiyama A."/>
            <person name="Inagaki F."/>
            <person name="Takami H."/>
        </authorList>
    </citation>
    <scope>NUCLEOTIDE SEQUENCE</scope>
    <source>
        <strain evidence="9">Expedition CK06-06</strain>
    </source>
</reference>
<dbReference type="GO" id="GO:0000155">
    <property type="term" value="F:phosphorelay sensor kinase activity"/>
    <property type="evidence" value="ECO:0007669"/>
    <property type="project" value="InterPro"/>
</dbReference>
<evidence type="ECO:0000256" key="7">
    <source>
        <dbReference type="SAM" id="Coils"/>
    </source>
</evidence>
<dbReference type="PROSITE" id="PS50109">
    <property type="entry name" value="HIS_KIN"/>
    <property type="match status" value="1"/>
</dbReference>
<dbReference type="AlphaFoldDB" id="X0UFE4"/>
<keyword evidence="6" id="KW-0902">Two-component regulatory system</keyword>
<feature type="non-terminal residue" evidence="9">
    <location>
        <position position="1"/>
    </location>
</feature>
<dbReference type="GO" id="GO:0005524">
    <property type="term" value="F:ATP binding"/>
    <property type="evidence" value="ECO:0007669"/>
    <property type="project" value="UniProtKB-KW"/>
</dbReference>
<dbReference type="PANTHER" id="PTHR43065:SF10">
    <property type="entry name" value="PEROXIDE STRESS-ACTIVATED HISTIDINE KINASE MAK3"/>
    <property type="match status" value="1"/>
</dbReference>
<proteinExistence type="predicted"/>
<dbReference type="Pfam" id="PF02518">
    <property type="entry name" value="HATPase_c"/>
    <property type="match status" value="1"/>
</dbReference>
<keyword evidence="4" id="KW-0418">Kinase</keyword>
<evidence type="ECO:0000256" key="6">
    <source>
        <dbReference type="ARBA" id="ARBA00023012"/>
    </source>
</evidence>
<dbReference type="InterPro" id="IPR036097">
    <property type="entry name" value="HisK_dim/P_sf"/>
</dbReference>
<dbReference type="SMART" id="SM00388">
    <property type="entry name" value="HisKA"/>
    <property type="match status" value="1"/>
</dbReference>
<protein>
    <recommendedName>
        <fullName evidence="8">Histidine kinase domain-containing protein</fullName>
    </recommendedName>
</protein>
<comment type="caution">
    <text evidence="9">The sequence shown here is derived from an EMBL/GenBank/DDBJ whole genome shotgun (WGS) entry which is preliminary data.</text>
</comment>
<dbReference type="SUPFAM" id="SSF47384">
    <property type="entry name" value="Homodimeric domain of signal transducing histidine kinase"/>
    <property type="match status" value="1"/>
</dbReference>
<keyword evidence="5" id="KW-0067">ATP-binding</keyword>
<dbReference type="CDD" id="cd00082">
    <property type="entry name" value="HisKA"/>
    <property type="match status" value="1"/>
</dbReference>
<name>X0UFE4_9ZZZZ</name>
<evidence type="ECO:0000256" key="1">
    <source>
        <dbReference type="ARBA" id="ARBA00022553"/>
    </source>
</evidence>
<evidence type="ECO:0000256" key="3">
    <source>
        <dbReference type="ARBA" id="ARBA00022741"/>
    </source>
</evidence>